<evidence type="ECO:0000256" key="15">
    <source>
        <dbReference type="ARBA" id="ARBA00023002"/>
    </source>
</evidence>
<comment type="function">
    <text evidence="2 20">Cell wall formation.</text>
</comment>
<evidence type="ECO:0000256" key="4">
    <source>
        <dbReference type="ARBA" id="ARBA00004752"/>
    </source>
</evidence>
<feature type="active site" evidence="20">
    <location>
        <position position="169"/>
    </location>
</feature>
<keyword evidence="8 20" id="KW-0963">Cytoplasm</keyword>
<keyword evidence="10 20" id="KW-0285">Flavoprotein</keyword>
<dbReference type="InterPro" id="IPR011601">
    <property type="entry name" value="MurB_C"/>
</dbReference>
<evidence type="ECO:0000256" key="18">
    <source>
        <dbReference type="ARBA" id="ARBA00031026"/>
    </source>
</evidence>
<dbReference type="InterPro" id="IPR036635">
    <property type="entry name" value="MurB_C_sf"/>
</dbReference>
<dbReference type="NCBIfam" id="TIGR00179">
    <property type="entry name" value="murB"/>
    <property type="match status" value="1"/>
</dbReference>
<keyword evidence="14 20" id="KW-0573">Peptidoglycan synthesis</keyword>
<dbReference type="EMBL" id="JBAKAP010000009">
    <property type="protein sequence ID" value="MEL0617117.1"/>
    <property type="molecule type" value="Genomic_DNA"/>
</dbReference>
<evidence type="ECO:0000256" key="10">
    <source>
        <dbReference type="ARBA" id="ARBA00022630"/>
    </source>
</evidence>
<name>A0ABU9GHB2_COBMA</name>
<dbReference type="HAMAP" id="MF_00037">
    <property type="entry name" value="MurB"/>
    <property type="match status" value="1"/>
</dbReference>
<accession>A0ABU9GHB2</accession>
<reference evidence="22 23" key="1">
    <citation type="submission" date="2024-02" db="EMBL/GenBank/DDBJ databases">
        <title>Bacteria isolated from the canopy kelp, Nereocystis luetkeana.</title>
        <authorList>
            <person name="Pfister C.A."/>
            <person name="Younker I.T."/>
            <person name="Light S.H."/>
        </authorList>
    </citation>
    <scope>NUCLEOTIDE SEQUENCE [LARGE SCALE GENOMIC DNA]</scope>
    <source>
        <strain evidence="22 23">TI.5.07</strain>
    </source>
</reference>
<evidence type="ECO:0000256" key="17">
    <source>
        <dbReference type="ARBA" id="ARBA00023316"/>
    </source>
</evidence>
<evidence type="ECO:0000256" key="6">
    <source>
        <dbReference type="ARBA" id="ARBA00012518"/>
    </source>
</evidence>
<evidence type="ECO:0000256" key="19">
    <source>
        <dbReference type="ARBA" id="ARBA00048914"/>
    </source>
</evidence>
<evidence type="ECO:0000256" key="3">
    <source>
        <dbReference type="ARBA" id="ARBA00004496"/>
    </source>
</evidence>
<keyword evidence="13 20" id="KW-0133">Cell shape</keyword>
<keyword evidence="17 20" id="KW-0961">Cell wall biogenesis/degradation</keyword>
<dbReference type="InterPro" id="IPR016167">
    <property type="entry name" value="FAD-bd_PCMH_sub1"/>
</dbReference>
<dbReference type="InterPro" id="IPR036318">
    <property type="entry name" value="FAD-bd_PCMH-like_sf"/>
</dbReference>
<comment type="pathway">
    <text evidence="4 20">Cell wall biogenesis; peptidoglycan biosynthesis.</text>
</comment>
<protein>
    <recommendedName>
        <fullName evidence="7 20">UDP-N-acetylenolpyruvoylglucosamine reductase</fullName>
        <ecNumber evidence="6 20">1.3.1.98</ecNumber>
    </recommendedName>
    <alternativeName>
        <fullName evidence="18 20">UDP-N-acetylmuramate dehydrogenase</fullName>
    </alternativeName>
</protein>
<comment type="catalytic activity">
    <reaction evidence="19 20">
        <text>UDP-N-acetyl-alpha-D-muramate + NADP(+) = UDP-N-acetyl-3-O-(1-carboxyvinyl)-alpha-D-glucosamine + NADPH + H(+)</text>
        <dbReference type="Rhea" id="RHEA:12248"/>
        <dbReference type="ChEBI" id="CHEBI:15378"/>
        <dbReference type="ChEBI" id="CHEBI:57783"/>
        <dbReference type="ChEBI" id="CHEBI:58349"/>
        <dbReference type="ChEBI" id="CHEBI:68483"/>
        <dbReference type="ChEBI" id="CHEBI:70757"/>
        <dbReference type="EC" id="1.3.1.98"/>
    </reaction>
</comment>
<feature type="active site" evidence="20">
    <location>
        <position position="341"/>
    </location>
</feature>
<evidence type="ECO:0000256" key="5">
    <source>
        <dbReference type="ARBA" id="ARBA00010485"/>
    </source>
</evidence>
<sequence>MMAPDKSSTRASLTACNTLGFAATARTFSEPRSVAEARRQILDSRAADERLVVIGGGSNLVLLPWLDAHVMRPAFEAMTITPAADGRTATVSVEAGKRWHALVMELATAGWWGYENLALIPGCCGAAPIQNIGAYGVELADHLLRLEVMSLEDGSTRWLSREECAFGYRDSLFKGSLEHRVLITRLEFVVTREATPQLAYGDLAQRVNAATPQGQAITPLSVANAVIATRSEKLPDPAVLGNAGSFFKNPQLAADEARELLAHHPTLPHYPQADGSVKLAAGWLIDQCGLKGARRGHVGVHDRQALVLVHFGGGQVSELLALAQEVRESVHARFGVWLEQEPRVLGEMAATPS</sequence>
<comment type="similarity">
    <text evidence="5 20">Belongs to the MurB family.</text>
</comment>
<dbReference type="PANTHER" id="PTHR21071:SF4">
    <property type="entry name" value="UDP-N-ACETYLENOLPYRUVOYLGLUCOSAMINE REDUCTASE"/>
    <property type="match status" value="1"/>
</dbReference>
<dbReference type="Pfam" id="PF01565">
    <property type="entry name" value="FAD_binding_4"/>
    <property type="match status" value="1"/>
</dbReference>
<dbReference type="SUPFAM" id="SSF56194">
    <property type="entry name" value="Uridine diphospho-N-Acetylenolpyruvylglucosamine reductase, MurB, C-terminal domain"/>
    <property type="match status" value="1"/>
</dbReference>
<dbReference type="InterPro" id="IPR003170">
    <property type="entry name" value="MurB"/>
</dbReference>
<evidence type="ECO:0000256" key="12">
    <source>
        <dbReference type="ARBA" id="ARBA00022857"/>
    </source>
</evidence>
<keyword evidence="11 20" id="KW-0274">FAD</keyword>
<dbReference type="Gene3D" id="3.30.43.10">
    <property type="entry name" value="Uridine Diphospho-n-acetylenolpyruvylglucosamine Reductase, domain 2"/>
    <property type="match status" value="1"/>
</dbReference>
<evidence type="ECO:0000256" key="13">
    <source>
        <dbReference type="ARBA" id="ARBA00022960"/>
    </source>
</evidence>
<dbReference type="GO" id="GO:0008762">
    <property type="term" value="F:UDP-N-acetylmuramate dehydrogenase activity"/>
    <property type="evidence" value="ECO:0007669"/>
    <property type="project" value="UniProtKB-EC"/>
</dbReference>
<keyword evidence="23" id="KW-1185">Reference proteome</keyword>
<evidence type="ECO:0000256" key="11">
    <source>
        <dbReference type="ARBA" id="ARBA00022827"/>
    </source>
</evidence>
<dbReference type="PANTHER" id="PTHR21071">
    <property type="entry name" value="UDP-N-ACETYLENOLPYRUVOYLGLUCOSAMINE REDUCTASE"/>
    <property type="match status" value="1"/>
</dbReference>
<dbReference type="SUPFAM" id="SSF56176">
    <property type="entry name" value="FAD-binding/transporter-associated domain-like"/>
    <property type="match status" value="1"/>
</dbReference>
<evidence type="ECO:0000256" key="1">
    <source>
        <dbReference type="ARBA" id="ARBA00001974"/>
    </source>
</evidence>
<proteinExistence type="inferred from homology"/>
<evidence type="ECO:0000256" key="16">
    <source>
        <dbReference type="ARBA" id="ARBA00023306"/>
    </source>
</evidence>
<dbReference type="InterPro" id="IPR016169">
    <property type="entry name" value="FAD-bd_PCMH_sub2"/>
</dbReference>
<dbReference type="Proteomes" id="UP001378242">
    <property type="component" value="Unassembled WGS sequence"/>
</dbReference>
<dbReference type="Pfam" id="PF02873">
    <property type="entry name" value="MurB_C"/>
    <property type="match status" value="1"/>
</dbReference>
<keyword evidence="15 20" id="KW-0560">Oxidoreductase</keyword>
<evidence type="ECO:0000313" key="22">
    <source>
        <dbReference type="EMBL" id="MEL0617117.1"/>
    </source>
</evidence>
<dbReference type="PROSITE" id="PS51387">
    <property type="entry name" value="FAD_PCMH"/>
    <property type="match status" value="1"/>
</dbReference>
<dbReference type="Gene3D" id="3.90.78.10">
    <property type="entry name" value="UDP-N-acetylenolpyruvoylglucosamine reductase, C-terminal domain"/>
    <property type="match status" value="1"/>
</dbReference>
<gene>
    <name evidence="20 22" type="primary">murB</name>
    <name evidence="22" type="ORF">V6243_09735</name>
</gene>
<dbReference type="Gene3D" id="3.30.465.10">
    <property type="match status" value="1"/>
</dbReference>
<evidence type="ECO:0000256" key="2">
    <source>
        <dbReference type="ARBA" id="ARBA00003921"/>
    </source>
</evidence>
<evidence type="ECO:0000256" key="8">
    <source>
        <dbReference type="ARBA" id="ARBA00022490"/>
    </source>
</evidence>
<dbReference type="RefSeq" id="WP_341542429.1">
    <property type="nucleotide sequence ID" value="NZ_JBAKAP010000009.1"/>
</dbReference>
<evidence type="ECO:0000313" key="23">
    <source>
        <dbReference type="Proteomes" id="UP001378242"/>
    </source>
</evidence>
<evidence type="ECO:0000259" key="21">
    <source>
        <dbReference type="PROSITE" id="PS51387"/>
    </source>
</evidence>
<organism evidence="22 23">
    <name type="scientific">Cobetia marina</name>
    <name type="common">Deleya marina</name>
    <dbReference type="NCBI Taxonomy" id="28258"/>
    <lineage>
        <taxon>Bacteria</taxon>
        <taxon>Pseudomonadati</taxon>
        <taxon>Pseudomonadota</taxon>
        <taxon>Gammaproteobacteria</taxon>
        <taxon>Oceanospirillales</taxon>
        <taxon>Halomonadaceae</taxon>
        <taxon>Cobetia</taxon>
    </lineage>
</organism>
<evidence type="ECO:0000256" key="7">
    <source>
        <dbReference type="ARBA" id="ARBA00015188"/>
    </source>
</evidence>
<comment type="caution">
    <text evidence="22">The sequence shown here is derived from an EMBL/GenBank/DDBJ whole genome shotgun (WGS) entry which is preliminary data.</text>
</comment>
<comment type="subcellular location">
    <subcellularLocation>
        <location evidence="3 20">Cytoplasm</location>
    </subcellularLocation>
</comment>
<keyword evidence="9 20" id="KW-0132">Cell division</keyword>
<evidence type="ECO:0000256" key="20">
    <source>
        <dbReference type="HAMAP-Rule" id="MF_00037"/>
    </source>
</evidence>
<comment type="cofactor">
    <cofactor evidence="1 20">
        <name>FAD</name>
        <dbReference type="ChEBI" id="CHEBI:57692"/>
    </cofactor>
</comment>
<dbReference type="NCBIfam" id="NF000755">
    <property type="entry name" value="PRK00046.1"/>
    <property type="match status" value="1"/>
</dbReference>
<dbReference type="InterPro" id="IPR016166">
    <property type="entry name" value="FAD-bd_PCMH"/>
</dbReference>
<dbReference type="EC" id="1.3.1.98" evidence="6 20"/>
<feature type="active site" description="Proton donor" evidence="20">
    <location>
        <position position="245"/>
    </location>
</feature>
<evidence type="ECO:0000256" key="9">
    <source>
        <dbReference type="ARBA" id="ARBA00022618"/>
    </source>
</evidence>
<keyword evidence="16 20" id="KW-0131">Cell cycle</keyword>
<feature type="domain" description="FAD-binding PCMH-type" evidence="21">
    <location>
        <begin position="21"/>
        <end position="193"/>
    </location>
</feature>
<dbReference type="InterPro" id="IPR006094">
    <property type="entry name" value="Oxid_FAD_bind_N"/>
</dbReference>
<evidence type="ECO:0000256" key="14">
    <source>
        <dbReference type="ARBA" id="ARBA00022984"/>
    </source>
</evidence>
<keyword evidence="12 20" id="KW-0521">NADP</keyword>